<dbReference type="Gene3D" id="1.20.120.550">
    <property type="entry name" value="Membrane associated eicosanoid/glutathione metabolism-like domain"/>
    <property type="match status" value="1"/>
</dbReference>
<keyword evidence="3 5" id="KW-1133">Transmembrane helix</keyword>
<feature type="transmembrane region" description="Helical" evidence="5">
    <location>
        <begin position="53"/>
        <end position="69"/>
    </location>
</feature>
<dbReference type="PANTHER" id="PTHR35814:SF1">
    <property type="entry name" value="GLUTATHIONE S-TRANSFERASE-RELATED"/>
    <property type="match status" value="1"/>
</dbReference>
<accession>A0A848QM81</accession>
<comment type="caution">
    <text evidence="6">The sequence shown here is derived from an EMBL/GenBank/DDBJ whole genome shotgun (WGS) entry which is preliminary data.</text>
</comment>
<dbReference type="RefSeq" id="WP_170011753.1">
    <property type="nucleotide sequence ID" value="NZ_JABCRE010000002.1"/>
</dbReference>
<keyword evidence="4 5" id="KW-0472">Membrane</keyword>
<dbReference type="InterPro" id="IPR023352">
    <property type="entry name" value="MAPEG-like_dom_sf"/>
</dbReference>
<dbReference type="Proteomes" id="UP000561181">
    <property type="component" value="Unassembled WGS sequence"/>
</dbReference>
<sequence>MILPVTLCTAAAAAILAIWLMIRVGQVRSSENVSVGDGGNEKVIRRMRAHANFVETMPFALALIAAIELAGKGSTWLPYVAGLFVLGRIAHAFGMDDGAFPKGRLIGTLITMLVFLGLAVVAVLAATGVM</sequence>
<reference evidence="6 7" key="1">
    <citation type="submission" date="2020-04" db="EMBL/GenBank/DDBJ databases">
        <authorList>
            <person name="Liu A."/>
        </authorList>
    </citation>
    <scope>NUCLEOTIDE SEQUENCE [LARGE SCALE GENOMIC DNA]</scope>
    <source>
        <strain evidence="6 7">RZ02</strain>
    </source>
</reference>
<dbReference type="SUPFAM" id="SSF161084">
    <property type="entry name" value="MAPEG domain-like"/>
    <property type="match status" value="1"/>
</dbReference>
<evidence type="ECO:0000256" key="2">
    <source>
        <dbReference type="ARBA" id="ARBA00022692"/>
    </source>
</evidence>
<evidence type="ECO:0000313" key="7">
    <source>
        <dbReference type="Proteomes" id="UP000561181"/>
    </source>
</evidence>
<dbReference type="InterPro" id="IPR001129">
    <property type="entry name" value="Membr-assoc_MAPEG"/>
</dbReference>
<organism evidence="6 7">
    <name type="scientific">Pontixanthobacter rizhaonensis</name>
    <dbReference type="NCBI Taxonomy" id="2730337"/>
    <lineage>
        <taxon>Bacteria</taxon>
        <taxon>Pseudomonadati</taxon>
        <taxon>Pseudomonadota</taxon>
        <taxon>Alphaproteobacteria</taxon>
        <taxon>Sphingomonadales</taxon>
        <taxon>Erythrobacteraceae</taxon>
        <taxon>Pontixanthobacter</taxon>
    </lineage>
</organism>
<proteinExistence type="predicted"/>
<dbReference type="AlphaFoldDB" id="A0A848QM81"/>
<dbReference type="GO" id="GO:0016020">
    <property type="term" value="C:membrane"/>
    <property type="evidence" value="ECO:0007669"/>
    <property type="project" value="UniProtKB-SubCell"/>
</dbReference>
<dbReference type="EMBL" id="JABCRE010000002">
    <property type="protein sequence ID" value="NMW31860.1"/>
    <property type="molecule type" value="Genomic_DNA"/>
</dbReference>
<evidence type="ECO:0000313" key="6">
    <source>
        <dbReference type="EMBL" id="NMW31860.1"/>
    </source>
</evidence>
<evidence type="ECO:0000256" key="1">
    <source>
        <dbReference type="ARBA" id="ARBA00004370"/>
    </source>
</evidence>
<evidence type="ECO:0000256" key="3">
    <source>
        <dbReference type="ARBA" id="ARBA00022989"/>
    </source>
</evidence>
<feature type="transmembrane region" description="Helical" evidence="5">
    <location>
        <begin position="105"/>
        <end position="129"/>
    </location>
</feature>
<gene>
    <name evidence="6" type="ORF">HKD42_07290</name>
</gene>
<feature type="transmembrane region" description="Helical" evidence="5">
    <location>
        <begin position="76"/>
        <end position="93"/>
    </location>
</feature>
<comment type="subcellular location">
    <subcellularLocation>
        <location evidence="1">Membrane</location>
    </subcellularLocation>
</comment>
<keyword evidence="2 5" id="KW-0812">Transmembrane</keyword>
<evidence type="ECO:0000256" key="4">
    <source>
        <dbReference type="ARBA" id="ARBA00023136"/>
    </source>
</evidence>
<dbReference type="PANTHER" id="PTHR35814">
    <property type="match status" value="1"/>
</dbReference>
<dbReference type="Pfam" id="PF01124">
    <property type="entry name" value="MAPEG"/>
    <property type="match status" value="1"/>
</dbReference>
<name>A0A848QM81_9SPHN</name>
<keyword evidence="7" id="KW-1185">Reference proteome</keyword>
<protein>
    <submittedName>
        <fullName evidence="6">MAPEG family protein</fullName>
    </submittedName>
</protein>
<evidence type="ECO:0000256" key="5">
    <source>
        <dbReference type="SAM" id="Phobius"/>
    </source>
</evidence>